<dbReference type="PROSITE" id="PS50943">
    <property type="entry name" value="HTH_CROC1"/>
    <property type="match status" value="1"/>
</dbReference>
<dbReference type="Gene3D" id="1.10.260.40">
    <property type="entry name" value="lambda repressor-like DNA-binding domains"/>
    <property type="match status" value="1"/>
</dbReference>
<dbReference type="SUPFAM" id="SSF47413">
    <property type="entry name" value="lambda repressor-like DNA-binding domains"/>
    <property type="match status" value="1"/>
</dbReference>
<dbReference type="InterPro" id="IPR001387">
    <property type="entry name" value="Cro/C1-type_HTH"/>
</dbReference>
<dbReference type="InterPro" id="IPR011990">
    <property type="entry name" value="TPR-like_helical_dom_sf"/>
</dbReference>
<dbReference type="AlphaFoldDB" id="A0A1U7NMD9"/>
<evidence type="ECO:0000313" key="2">
    <source>
        <dbReference type="EMBL" id="OLU46363.1"/>
    </source>
</evidence>
<dbReference type="GeneID" id="78275542"/>
<dbReference type="EMBL" id="MPKA01000065">
    <property type="protein sequence ID" value="OLU46363.1"/>
    <property type="molecule type" value="Genomic_DNA"/>
</dbReference>
<reference evidence="2 3" key="1">
    <citation type="submission" date="2016-11" db="EMBL/GenBank/DDBJ databases">
        <title>Description of two novel members of the family Erysipelotrichaceae: Ileibacterium lipovorans gen. nov., sp. nov. and Dubosiella newyorkensis, gen. nov., sp. nov.</title>
        <authorList>
            <person name="Cox L.M."/>
            <person name="Sohn J."/>
            <person name="Tyrrell K.L."/>
            <person name="Citron D.M."/>
            <person name="Lawson P.A."/>
            <person name="Patel N.B."/>
            <person name="Iizumi T."/>
            <person name="Perez-Perez G.I."/>
            <person name="Goldstein E.J."/>
            <person name="Blaser M.J."/>
        </authorList>
    </citation>
    <scope>NUCLEOTIDE SEQUENCE [LARGE SCALE GENOMIC DNA]</scope>
    <source>
        <strain evidence="2 3">NYU-BL-A4</strain>
    </source>
</reference>
<proteinExistence type="predicted"/>
<evidence type="ECO:0000259" key="1">
    <source>
        <dbReference type="PROSITE" id="PS50943"/>
    </source>
</evidence>
<keyword evidence="3" id="KW-1185">Reference proteome</keyword>
<dbReference type="SUPFAM" id="SSF48452">
    <property type="entry name" value="TPR-like"/>
    <property type="match status" value="1"/>
</dbReference>
<protein>
    <recommendedName>
        <fullName evidence="1">HTH cro/C1-type domain-containing protein</fullName>
    </recommendedName>
</protein>
<accession>A0A1U7NMD9</accession>
<name>A0A1U7NMD9_9FIRM</name>
<dbReference type="RefSeq" id="WP_076341411.1">
    <property type="nucleotide sequence ID" value="NZ_CAOXQU010000031.1"/>
</dbReference>
<evidence type="ECO:0000313" key="3">
    <source>
        <dbReference type="Proteomes" id="UP000186705"/>
    </source>
</evidence>
<organism evidence="2 3">
    <name type="scientific">Dubosiella newyorkensis</name>
    <dbReference type="NCBI Taxonomy" id="1862672"/>
    <lineage>
        <taxon>Bacteria</taxon>
        <taxon>Bacillati</taxon>
        <taxon>Bacillota</taxon>
        <taxon>Erysipelotrichia</taxon>
        <taxon>Erysipelotrichales</taxon>
        <taxon>Erysipelotrichaceae</taxon>
        <taxon>Dubosiella</taxon>
    </lineage>
</organism>
<dbReference type="GO" id="GO:0003677">
    <property type="term" value="F:DNA binding"/>
    <property type="evidence" value="ECO:0007669"/>
    <property type="project" value="InterPro"/>
</dbReference>
<comment type="caution">
    <text evidence="2">The sequence shown here is derived from an EMBL/GenBank/DDBJ whole genome shotgun (WGS) entry which is preliminary data.</text>
</comment>
<dbReference type="CDD" id="cd00093">
    <property type="entry name" value="HTH_XRE"/>
    <property type="match status" value="1"/>
</dbReference>
<gene>
    <name evidence="2" type="ORF">BO225_06240</name>
</gene>
<dbReference type="OrthoDB" id="252257at2"/>
<dbReference type="Proteomes" id="UP000186705">
    <property type="component" value="Unassembled WGS sequence"/>
</dbReference>
<feature type="domain" description="HTH cro/C1-type" evidence="1">
    <location>
        <begin position="29"/>
        <end position="83"/>
    </location>
</feature>
<dbReference type="InterPro" id="IPR010982">
    <property type="entry name" value="Lambda_DNA-bd_dom_sf"/>
</dbReference>
<sequence length="427" mass="51367">MIMEKNLKHIKIREPYKSASPFLFGFYEKIKRKELGYSLDNVSKDLSISKGNLSEMENGLRIMKIEIFHRFLTRYNIEFAEDLKYLVEMREILIQIFEAFLRFNRKKQEKVREQFESMDRSWENTSGFLIGLLIEYFIRSVLDHKSQEDVFELLVSSESCLSNDEKALLYMIRGMEGRRNTTFKNKETFFEQALNYVDEKEMNDLEALIEYYQIMDEIRSGSTFEVYTKCSQVRNKFYNSHNYIRALYLDNLEAVSITYLRAYSSAYRRFETLLYNMEYVDDPYLRFCVVQNAILVLCVLKEYKKALEWMKKERNTFSYGLSNFVFAPYCFYMLDDLEEANNTIKKIKPYVKDQSDQLLLNIIKYAIENNENAFFEDSQRLLILDQKNKKQENIELTYRFMISFYKKNGIESRQIKLQEEYISFLTR</sequence>